<dbReference type="PANTHER" id="PTHR36514:SF3">
    <property type="entry name" value="ASCARIS SUUM EPICUTICLIN PROTEIN RELATED"/>
    <property type="match status" value="1"/>
</dbReference>
<evidence type="ECO:0000313" key="3">
    <source>
        <dbReference type="Proteomes" id="UP000267096"/>
    </source>
</evidence>
<proteinExistence type="predicted"/>
<reference evidence="4" key="1">
    <citation type="submission" date="2017-02" db="UniProtKB">
        <authorList>
            <consortium name="WormBaseParasite"/>
        </authorList>
    </citation>
    <scope>IDENTIFICATION</scope>
</reference>
<dbReference type="PANTHER" id="PTHR36514">
    <property type="entry name" value="PROTEIN CBG00436"/>
    <property type="match status" value="1"/>
</dbReference>
<sequence length="107" mass="10853">MMFKRNNEYGDEPVAPAAGYAAAAPPAPAPVEQAPAAVQQFAEAPAAVESSGYRKKRNNEYGDEPVAPAGGYEVAAAVAPAPAPVEQAPAALQQVAEAPAEVESSGY</sequence>
<organism evidence="4">
    <name type="scientific">Anisakis simplex</name>
    <name type="common">Herring worm</name>
    <dbReference type="NCBI Taxonomy" id="6269"/>
    <lineage>
        <taxon>Eukaryota</taxon>
        <taxon>Metazoa</taxon>
        <taxon>Ecdysozoa</taxon>
        <taxon>Nematoda</taxon>
        <taxon>Chromadorea</taxon>
        <taxon>Rhabditida</taxon>
        <taxon>Spirurina</taxon>
        <taxon>Ascaridomorpha</taxon>
        <taxon>Ascaridoidea</taxon>
        <taxon>Anisakidae</taxon>
        <taxon>Anisakis</taxon>
        <taxon>Anisakis simplex complex</taxon>
    </lineage>
</organism>
<gene>
    <name evidence="2" type="ORF">ASIM_LOCUS15144</name>
</gene>
<accession>A0A0M3K446</accession>
<protein>
    <submittedName>
        <fullName evidence="4">Translation initiation factor IF-2</fullName>
    </submittedName>
</protein>
<dbReference type="Proteomes" id="UP000267096">
    <property type="component" value="Unassembled WGS sequence"/>
</dbReference>
<keyword evidence="3" id="KW-1185">Reference proteome</keyword>
<dbReference type="WBParaSite" id="ASIM_0001573701-mRNA-1">
    <property type="protein sequence ID" value="ASIM_0001573701-mRNA-1"/>
    <property type="gene ID" value="ASIM_0001573701"/>
</dbReference>
<evidence type="ECO:0000256" key="1">
    <source>
        <dbReference type="SAM" id="MobiDB-lite"/>
    </source>
</evidence>
<feature type="region of interest" description="Disordered" evidence="1">
    <location>
        <begin position="42"/>
        <end position="65"/>
    </location>
</feature>
<dbReference type="AlphaFoldDB" id="A0A0M3K446"/>
<reference evidence="2 3" key="2">
    <citation type="submission" date="2018-11" db="EMBL/GenBank/DDBJ databases">
        <authorList>
            <consortium name="Pathogen Informatics"/>
        </authorList>
    </citation>
    <scope>NUCLEOTIDE SEQUENCE [LARGE SCALE GENOMIC DNA]</scope>
</reference>
<evidence type="ECO:0000313" key="4">
    <source>
        <dbReference type="WBParaSite" id="ASIM_0001573701-mRNA-1"/>
    </source>
</evidence>
<evidence type="ECO:0000313" key="2">
    <source>
        <dbReference type="EMBL" id="VDK54374.1"/>
    </source>
</evidence>
<dbReference type="EMBL" id="UYRR01032139">
    <property type="protein sequence ID" value="VDK54374.1"/>
    <property type="molecule type" value="Genomic_DNA"/>
</dbReference>
<name>A0A0M3K446_ANISI</name>